<comment type="caution">
    <text evidence="1">The sequence shown here is derived from an EMBL/GenBank/DDBJ whole genome shotgun (WGS) entry which is preliminary data.</text>
</comment>
<keyword evidence="2" id="KW-1185">Reference proteome</keyword>
<evidence type="ECO:0000313" key="1">
    <source>
        <dbReference type="EMBL" id="KRX12326.1"/>
    </source>
</evidence>
<evidence type="ECO:0000313" key="2">
    <source>
        <dbReference type="Proteomes" id="UP000054630"/>
    </source>
</evidence>
<name>A0A0V0RCT8_9BILA</name>
<protein>
    <submittedName>
        <fullName evidence="1">Uncharacterized protein</fullName>
    </submittedName>
</protein>
<dbReference type="EMBL" id="JYDL01000508">
    <property type="protein sequence ID" value="KRX12326.1"/>
    <property type="molecule type" value="Genomic_DNA"/>
</dbReference>
<dbReference type="AlphaFoldDB" id="A0A0V0RCT8"/>
<accession>A0A0V0RCT8</accession>
<dbReference type="Proteomes" id="UP000054630">
    <property type="component" value="Unassembled WGS sequence"/>
</dbReference>
<sequence length="112" mass="13053">MDCDTFQPCSVLLFNSFYCAPTNISGSSKSESTYVYEWLIGLQTLVRTSFYNVQAFQPVSPHRRQRTNEYERLIGLQTLVRTSFYNVQAFQPVSPHRSQLMVLLYGLYCFRT</sequence>
<reference evidence="1 2" key="1">
    <citation type="submission" date="2015-01" db="EMBL/GenBank/DDBJ databases">
        <title>Evolution of Trichinella species and genotypes.</title>
        <authorList>
            <person name="Korhonen P.K."/>
            <person name="Edoardo P."/>
            <person name="Giuseppe L.R."/>
            <person name="Gasser R.B."/>
        </authorList>
    </citation>
    <scope>NUCLEOTIDE SEQUENCE [LARGE SCALE GENOMIC DNA]</scope>
    <source>
        <strain evidence="1">ISS37</strain>
    </source>
</reference>
<organism evidence="1 2">
    <name type="scientific">Trichinella nelsoni</name>
    <dbReference type="NCBI Taxonomy" id="6336"/>
    <lineage>
        <taxon>Eukaryota</taxon>
        <taxon>Metazoa</taxon>
        <taxon>Ecdysozoa</taxon>
        <taxon>Nematoda</taxon>
        <taxon>Enoplea</taxon>
        <taxon>Dorylaimia</taxon>
        <taxon>Trichinellida</taxon>
        <taxon>Trichinellidae</taxon>
        <taxon>Trichinella</taxon>
    </lineage>
</organism>
<gene>
    <name evidence="1" type="ORF">T07_14994</name>
</gene>
<proteinExistence type="predicted"/>